<keyword evidence="6 8" id="KW-0807">Transducer</keyword>
<dbReference type="Gene3D" id="3.30.450.20">
    <property type="entry name" value="PAS domain"/>
    <property type="match status" value="1"/>
</dbReference>
<accession>A0ABW0P3C7</accession>
<evidence type="ECO:0000256" key="8">
    <source>
        <dbReference type="PROSITE-ProRule" id="PRU00284"/>
    </source>
</evidence>
<comment type="similarity">
    <text evidence="7">Belongs to the methyl-accepting chemotaxis (MCP) protein family.</text>
</comment>
<keyword evidence="12" id="KW-1185">Reference proteome</keyword>
<keyword evidence="3 9" id="KW-0812">Transmembrane</keyword>
<evidence type="ECO:0000313" key="12">
    <source>
        <dbReference type="Proteomes" id="UP001596060"/>
    </source>
</evidence>
<dbReference type="RefSeq" id="WP_377817261.1">
    <property type="nucleotide sequence ID" value="NZ_JBHSLU010000051.1"/>
</dbReference>
<feature type="transmembrane region" description="Helical" evidence="9">
    <location>
        <begin position="132"/>
        <end position="150"/>
    </location>
</feature>
<evidence type="ECO:0000256" key="9">
    <source>
        <dbReference type="SAM" id="Phobius"/>
    </source>
</evidence>
<dbReference type="InterPro" id="IPR004090">
    <property type="entry name" value="Chemotax_Me-accpt_rcpt"/>
</dbReference>
<dbReference type="Pfam" id="PF00015">
    <property type="entry name" value="MCPsignal"/>
    <property type="match status" value="1"/>
</dbReference>
<dbReference type="Proteomes" id="UP001596060">
    <property type="component" value="Unassembled WGS sequence"/>
</dbReference>
<organism evidence="11 12">
    <name type="scientific">Bosea massiliensis</name>
    <dbReference type="NCBI Taxonomy" id="151419"/>
    <lineage>
        <taxon>Bacteria</taxon>
        <taxon>Pseudomonadati</taxon>
        <taxon>Pseudomonadota</taxon>
        <taxon>Alphaproteobacteria</taxon>
        <taxon>Hyphomicrobiales</taxon>
        <taxon>Boseaceae</taxon>
        <taxon>Bosea</taxon>
    </lineage>
</organism>
<evidence type="ECO:0000313" key="11">
    <source>
        <dbReference type="EMBL" id="MFC5506910.1"/>
    </source>
</evidence>
<feature type="transmembrane region" description="Helical" evidence="9">
    <location>
        <begin position="68"/>
        <end position="87"/>
    </location>
</feature>
<dbReference type="SMART" id="SM00283">
    <property type="entry name" value="MA"/>
    <property type="match status" value="1"/>
</dbReference>
<protein>
    <submittedName>
        <fullName evidence="11">Methyl-accepting chemotaxis protein</fullName>
    </submittedName>
</protein>
<dbReference type="PRINTS" id="PR00260">
    <property type="entry name" value="CHEMTRNSDUCR"/>
</dbReference>
<feature type="transmembrane region" description="Helical" evidence="9">
    <location>
        <begin position="36"/>
        <end position="56"/>
    </location>
</feature>
<keyword evidence="2" id="KW-1003">Cell membrane</keyword>
<evidence type="ECO:0000256" key="1">
    <source>
        <dbReference type="ARBA" id="ARBA00004651"/>
    </source>
</evidence>
<dbReference type="Gene3D" id="1.10.287.950">
    <property type="entry name" value="Methyl-accepting chemotaxis protein"/>
    <property type="match status" value="1"/>
</dbReference>
<sequence>MALIIALVESLSFILLAALAVTVVMARVERYPRLRPVLIGLLFAVAGLASMMHPFMILPGVAVSSRNIAALLAGAVGGPVGAVLTLGPLSAFRYFQGGAGMTMGLVGLLLAAAAGLAVYWRRPRIERLVVKGDIPLIALASAAVLIPTPLLLPDADMVWRVMTQAMPPTMVVNVAGATLGALIILIDAERREMAYRFRNLAEKVPGTLYQRILSPEGRVSYRFASFQLGELLGLKQEEVERDARVWIDRMIPEDRARFEEACRNGFDPSDNWRLHLRYHGKDGRIVALRSEATMRSLPDGTRIWDGILFDATDECSLEASRAEIEAARRRQLDELAGQLEVTVGKALSEVSQSARRMHEAAGAMALSADATTKRAEAVTREADSASARIGSVAAAAEEIDASIRELTRQTDQADQAAHQAASYVRETQADVAGLNAAADKASAVLDFIEDIAARTNLLALNATIEAARAGAAGRGFAVVAGEVKNLAEQTRQATRDIAATLQEVRSAAATAAGAVAFMDRTMSEMQQSSGVLARVVSRQADIVTTIAGDAQAVARSAVAVTSNVGSVGDEARVTGEAAKLVLEAARTVEEQTGALDHYVGDFVASVRRRL</sequence>
<evidence type="ECO:0000256" key="5">
    <source>
        <dbReference type="ARBA" id="ARBA00023136"/>
    </source>
</evidence>
<proteinExistence type="inferred from homology"/>
<dbReference type="SUPFAM" id="SSF58104">
    <property type="entry name" value="Methyl-accepting chemotaxis protein (MCP) signaling domain"/>
    <property type="match status" value="1"/>
</dbReference>
<keyword evidence="5 9" id="KW-0472">Membrane</keyword>
<dbReference type="PANTHER" id="PTHR32089">
    <property type="entry name" value="METHYL-ACCEPTING CHEMOTAXIS PROTEIN MCPB"/>
    <property type="match status" value="1"/>
</dbReference>
<dbReference type="Pfam" id="PF07694">
    <property type="entry name" value="5TM-5TMR_LYT"/>
    <property type="match status" value="1"/>
</dbReference>
<feature type="transmembrane region" description="Helical" evidence="9">
    <location>
        <begin position="170"/>
        <end position="188"/>
    </location>
</feature>
<dbReference type="PANTHER" id="PTHR32089:SF112">
    <property type="entry name" value="LYSOZYME-LIKE PROTEIN-RELATED"/>
    <property type="match status" value="1"/>
</dbReference>
<dbReference type="InterPro" id="IPR011620">
    <property type="entry name" value="Sig_transdc_His_kinase_LytS_TM"/>
</dbReference>
<evidence type="ECO:0000256" key="4">
    <source>
        <dbReference type="ARBA" id="ARBA00022989"/>
    </source>
</evidence>
<evidence type="ECO:0000256" key="3">
    <source>
        <dbReference type="ARBA" id="ARBA00022692"/>
    </source>
</evidence>
<gene>
    <name evidence="11" type="ORF">ACFPN9_16795</name>
</gene>
<dbReference type="SUPFAM" id="SSF55785">
    <property type="entry name" value="PYP-like sensor domain (PAS domain)"/>
    <property type="match status" value="1"/>
</dbReference>
<dbReference type="InterPro" id="IPR004089">
    <property type="entry name" value="MCPsignal_dom"/>
</dbReference>
<name>A0ABW0P3C7_9HYPH</name>
<keyword evidence="4 9" id="KW-1133">Transmembrane helix</keyword>
<dbReference type="CDD" id="cd00130">
    <property type="entry name" value="PAS"/>
    <property type="match status" value="1"/>
</dbReference>
<comment type="subcellular location">
    <subcellularLocation>
        <location evidence="1">Cell membrane</location>
        <topology evidence="1">Multi-pass membrane protein</topology>
    </subcellularLocation>
</comment>
<dbReference type="InterPro" id="IPR000014">
    <property type="entry name" value="PAS"/>
</dbReference>
<evidence type="ECO:0000256" key="6">
    <source>
        <dbReference type="ARBA" id="ARBA00023224"/>
    </source>
</evidence>
<dbReference type="EMBL" id="JBHSLU010000051">
    <property type="protein sequence ID" value="MFC5506910.1"/>
    <property type="molecule type" value="Genomic_DNA"/>
</dbReference>
<reference evidence="12" key="1">
    <citation type="journal article" date="2019" name="Int. J. Syst. Evol. Microbiol.">
        <title>The Global Catalogue of Microorganisms (GCM) 10K type strain sequencing project: providing services to taxonomists for standard genome sequencing and annotation.</title>
        <authorList>
            <consortium name="The Broad Institute Genomics Platform"/>
            <consortium name="The Broad Institute Genome Sequencing Center for Infectious Disease"/>
            <person name="Wu L."/>
            <person name="Ma J."/>
        </authorList>
    </citation>
    <scope>NUCLEOTIDE SEQUENCE [LARGE SCALE GENOMIC DNA]</scope>
    <source>
        <strain evidence="12">CCUG 43117</strain>
    </source>
</reference>
<comment type="caution">
    <text evidence="11">The sequence shown here is derived from an EMBL/GenBank/DDBJ whole genome shotgun (WGS) entry which is preliminary data.</text>
</comment>
<feature type="transmembrane region" description="Helical" evidence="9">
    <location>
        <begin position="99"/>
        <end position="120"/>
    </location>
</feature>
<feature type="domain" description="Methyl-accepting transducer" evidence="10">
    <location>
        <begin position="353"/>
        <end position="592"/>
    </location>
</feature>
<evidence type="ECO:0000256" key="2">
    <source>
        <dbReference type="ARBA" id="ARBA00022475"/>
    </source>
</evidence>
<dbReference type="PROSITE" id="PS50111">
    <property type="entry name" value="CHEMOTAXIS_TRANSDUC_2"/>
    <property type="match status" value="1"/>
</dbReference>
<evidence type="ECO:0000256" key="7">
    <source>
        <dbReference type="ARBA" id="ARBA00029447"/>
    </source>
</evidence>
<evidence type="ECO:0000259" key="10">
    <source>
        <dbReference type="PROSITE" id="PS50111"/>
    </source>
</evidence>
<dbReference type="InterPro" id="IPR035965">
    <property type="entry name" value="PAS-like_dom_sf"/>
</dbReference>